<accession>A0A109DBN9</accession>
<organism evidence="4 5">
    <name type="scientific">Vibrio toranzoniae</name>
    <dbReference type="NCBI Taxonomy" id="1194427"/>
    <lineage>
        <taxon>Bacteria</taxon>
        <taxon>Pseudomonadati</taxon>
        <taxon>Pseudomonadota</taxon>
        <taxon>Gammaproteobacteria</taxon>
        <taxon>Vibrionales</taxon>
        <taxon>Vibrionaceae</taxon>
        <taxon>Vibrio</taxon>
    </lineage>
</organism>
<keyword evidence="2" id="KW-0677">Repeat</keyword>
<keyword evidence="3" id="KW-0012">Acyltransferase</keyword>
<dbReference type="InterPro" id="IPR018357">
    <property type="entry name" value="Hexapep_transf_CS"/>
</dbReference>
<evidence type="ECO:0000256" key="3">
    <source>
        <dbReference type="ARBA" id="ARBA00023315"/>
    </source>
</evidence>
<reference evidence="4 5" key="1">
    <citation type="submission" date="2015-11" db="EMBL/GenBank/DDBJ databases">
        <title>Draft WGS of Vibrio toranzoniae.</title>
        <authorList>
            <person name="Lasa A."/>
            <person name="Romalde J.L."/>
        </authorList>
    </citation>
    <scope>NUCLEOTIDE SEQUENCE [LARGE SCALE GENOMIC DNA]</scope>
    <source>
        <strain evidence="4 5">Vb 10.8</strain>
    </source>
</reference>
<proteinExistence type="predicted"/>
<dbReference type="CDD" id="cd04647">
    <property type="entry name" value="LbH_MAT_like"/>
    <property type="match status" value="1"/>
</dbReference>
<protein>
    <submittedName>
        <fullName evidence="4">Acetyltransferase</fullName>
    </submittedName>
</protein>
<dbReference type="AlphaFoldDB" id="A0A109DBN9"/>
<dbReference type="Pfam" id="PF00132">
    <property type="entry name" value="Hexapep"/>
    <property type="match status" value="1"/>
</dbReference>
<dbReference type="PROSITE" id="PS00101">
    <property type="entry name" value="HEXAPEP_TRANSFERASES"/>
    <property type="match status" value="1"/>
</dbReference>
<evidence type="ECO:0000313" key="5">
    <source>
        <dbReference type="Proteomes" id="UP000057389"/>
    </source>
</evidence>
<name>A0A109DBN9_9VIBR</name>
<dbReference type="PANTHER" id="PTHR23416">
    <property type="entry name" value="SIALIC ACID SYNTHASE-RELATED"/>
    <property type="match status" value="1"/>
</dbReference>
<dbReference type="RefSeq" id="WP_060466975.1">
    <property type="nucleotide sequence ID" value="NZ_AP025514.1"/>
</dbReference>
<dbReference type="SUPFAM" id="SSF51161">
    <property type="entry name" value="Trimeric LpxA-like enzymes"/>
    <property type="match status" value="1"/>
</dbReference>
<sequence length="194" mass="21714">MILKNGIINTIYLSVCWLITKILYNKQKIIRFPFEVRGRKYISFSENLSTGRYCRIEAYSKDDEKVLKIGHNCQINDNVHIVASENVTIKDNVLIASRVFISDLNHGSYSGYSQSHPSELASKRALSSSPVIIESNVWLGEGVVVLPGVTIGENVIVGANSVVSKNLESNTIHVGNPAKLIKKYNFETESWERV</sequence>
<dbReference type="PANTHER" id="PTHR23416:SF78">
    <property type="entry name" value="LIPOPOLYSACCHARIDE BIOSYNTHESIS O-ACETYL TRANSFERASE WBBJ-RELATED"/>
    <property type="match status" value="1"/>
</dbReference>
<evidence type="ECO:0000313" key="4">
    <source>
        <dbReference type="EMBL" id="KWU02504.1"/>
    </source>
</evidence>
<dbReference type="Proteomes" id="UP000057389">
    <property type="component" value="Unassembled WGS sequence"/>
</dbReference>
<dbReference type="GeneID" id="300177225"/>
<keyword evidence="1 4" id="KW-0808">Transferase</keyword>
<evidence type="ECO:0000256" key="2">
    <source>
        <dbReference type="ARBA" id="ARBA00022737"/>
    </source>
</evidence>
<dbReference type="GO" id="GO:0016746">
    <property type="term" value="F:acyltransferase activity"/>
    <property type="evidence" value="ECO:0007669"/>
    <property type="project" value="UniProtKB-KW"/>
</dbReference>
<dbReference type="InterPro" id="IPR051159">
    <property type="entry name" value="Hexapeptide_acetyltransf"/>
</dbReference>
<dbReference type="InterPro" id="IPR011004">
    <property type="entry name" value="Trimer_LpxA-like_sf"/>
</dbReference>
<dbReference type="InterPro" id="IPR001451">
    <property type="entry name" value="Hexapep"/>
</dbReference>
<evidence type="ECO:0000256" key="1">
    <source>
        <dbReference type="ARBA" id="ARBA00022679"/>
    </source>
</evidence>
<dbReference type="OrthoDB" id="9815592at2"/>
<dbReference type="EMBL" id="LMXU01000002">
    <property type="protein sequence ID" value="KWU02504.1"/>
    <property type="molecule type" value="Genomic_DNA"/>
</dbReference>
<keyword evidence="5" id="KW-1185">Reference proteome</keyword>
<comment type="caution">
    <text evidence="4">The sequence shown here is derived from an EMBL/GenBank/DDBJ whole genome shotgun (WGS) entry which is preliminary data.</text>
</comment>
<gene>
    <name evidence="4" type="ORF">APQ14_00725</name>
</gene>
<dbReference type="Gene3D" id="2.160.10.10">
    <property type="entry name" value="Hexapeptide repeat proteins"/>
    <property type="match status" value="1"/>
</dbReference>